<dbReference type="Gene3D" id="3.40.630.10">
    <property type="entry name" value="Zn peptidases"/>
    <property type="match status" value="1"/>
</dbReference>
<evidence type="ECO:0000313" key="6">
    <source>
        <dbReference type="EMBL" id="GEQ97349.1"/>
    </source>
</evidence>
<keyword evidence="3" id="KW-0378">Hydrolase</keyword>
<organism evidence="6 7">
    <name type="scientific">Iodidimonas gelatinilytica</name>
    <dbReference type="NCBI Taxonomy" id="1236966"/>
    <lineage>
        <taxon>Bacteria</taxon>
        <taxon>Pseudomonadati</taxon>
        <taxon>Pseudomonadota</taxon>
        <taxon>Alphaproteobacteria</taxon>
        <taxon>Iodidimonadales</taxon>
        <taxon>Iodidimonadaceae</taxon>
        <taxon>Iodidimonas</taxon>
    </lineage>
</organism>
<dbReference type="GO" id="GO:0016811">
    <property type="term" value="F:hydrolase activity, acting on carbon-nitrogen (but not peptide) bonds, in linear amides"/>
    <property type="evidence" value="ECO:0007669"/>
    <property type="project" value="InterPro"/>
</dbReference>
<evidence type="ECO:0000256" key="1">
    <source>
        <dbReference type="ARBA" id="ARBA00001947"/>
    </source>
</evidence>
<evidence type="ECO:0000313" key="7">
    <source>
        <dbReference type="Proteomes" id="UP000322084"/>
    </source>
</evidence>
<evidence type="ECO:0000256" key="4">
    <source>
        <dbReference type="ARBA" id="ARBA00022833"/>
    </source>
</evidence>
<dbReference type="PIRSF" id="PIRSF039012">
    <property type="entry name" value="ASP"/>
    <property type="match status" value="1"/>
</dbReference>
<comment type="caution">
    <text evidence="6">The sequence shown here is derived from an EMBL/GenBank/DDBJ whole genome shotgun (WGS) entry which is preliminary data.</text>
</comment>
<protein>
    <submittedName>
        <fullName evidence="6">Succinylglutamate desuccinylase</fullName>
    </submittedName>
</protein>
<comment type="cofactor">
    <cofactor evidence="1">
        <name>Zn(2+)</name>
        <dbReference type="ChEBI" id="CHEBI:29105"/>
    </cofactor>
</comment>
<keyword evidence="4" id="KW-0862">Zinc</keyword>
<name>A0A5A7MR51_9PROT</name>
<dbReference type="Proteomes" id="UP000322084">
    <property type="component" value="Unassembled WGS sequence"/>
</dbReference>
<proteinExistence type="predicted"/>
<reference evidence="6 7" key="1">
    <citation type="submission" date="2019-09" db="EMBL/GenBank/DDBJ databases">
        <title>NBRP : Genome information of microbial organism related human and environment.</title>
        <authorList>
            <person name="Hattori M."/>
            <person name="Oshima K."/>
            <person name="Inaba H."/>
            <person name="Suda W."/>
            <person name="Sakamoto M."/>
            <person name="Iino T."/>
            <person name="Kitahara M."/>
            <person name="Oshida Y."/>
            <person name="Iida T."/>
            <person name="Kudo T."/>
            <person name="Itoh T."/>
            <person name="Ohkuma M."/>
        </authorList>
    </citation>
    <scope>NUCLEOTIDE SEQUENCE [LARGE SCALE GENOMIC DNA]</scope>
    <source>
        <strain evidence="6 7">Hi-2</strain>
    </source>
</reference>
<feature type="domain" description="Succinylglutamate desuccinylase/Aspartoacylase catalytic" evidence="5">
    <location>
        <begin position="51"/>
        <end position="230"/>
    </location>
</feature>
<dbReference type="AlphaFoldDB" id="A0A5A7MR51"/>
<evidence type="ECO:0000256" key="2">
    <source>
        <dbReference type="ARBA" id="ARBA00022723"/>
    </source>
</evidence>
<sequence>MTKSKSVRPSFVLAGHEVEAGERTHVNVPLPSQSSYMPISMPVHVVHAKRDGPTLFLSAAVHGDEINGIEIIRQVMAHSALNRMRGTLIAVPIVNVYGFTTHTRYLPDRRDLNRSFPGSQHGSLASRLAYVFASEIIDRCTHGIDLHTGANHRTNHPHIRANLDDQETEIMARAFGTPVMINANMRDGSLRQYAAEKNVKTLLYEAGEALRFNSLAIRAGVRGVLNVMRVLDMIGGKPSLDHSVIKASESQWVRAPKNGLLRVEVHQGTRIEKGDTLGTISDAIGKHDASVISPVTGIVIGRTNLPVVNEGDALFHIARFNDSAKVESAIETFHSTHIEGLGPGDYPDLGVV</sequence>
<dbReference type="PANTHER" id="PTHR37326:SF2">
    <property type="entry name" value="SUCCINYLGLUTAMATE DESUCCINYLASE_ASPARTOACYLASE FAMILY PROTEIN"/>
    <property type="match status" value="1"/>
</dbReference>
<dbReference type="Pfam" id="PF24827">
    <property type="entry name" value="AstE_AspA_cat"/>
    <property type="match status" value="1"/>
</dbReference>
<gene>
    <name evidence="6" type="ORF">JCM17844_09860</name>
</gene>
<dbReference type="EMBL" id="BKCL01000002">
    <property type="protein sequence ID" value="GEQ97349.1"/>
    <property type="molecule type" value="Genomic_DNA"/>
</dbReference>
<dbReference type="InterPro" id="IPR055438">
    <property type="entry name" value="AstE_AspA_cat"/>
</dbReference>
<dbReference type="RefSeq" id="WP_149999846.1">
    <property type="nucleotide sequence ID" value="NZ_BKCL01000002.1"/>
</dbReference>
<dbReference type="PANTHER" id="PTHR37326">
    <property type="entry name" value="BLL3975 PROTEIN"/>
    <property type="match status" value="1"/>
</dbReference>
<evidence type="ECO:0000256" key="3">
    <source>
        <dbReference type="ARBA" id="ARBA00022801"/>
    </source>
</evidence>
<dbReference type="CDD" id="cd06251">
    <property type="entry name" value="M14_ASTE_ASPA-like"/>
    <property type="match status" value="1"/>
</dbReference>
<dbReference type="InterPro" id="IPR043795">
    <property type="entry name" value="N-alpha-Ac-DABA-like"/>
</dbReference>
<dbReference type="GO" id="GO:0016788">
    <property type="term" value="F:hydrolase activity, acting on ester bonds"/>
    <property type="evidence" value="ECO:0007669"/>
    <property type="project" value="InterPro"/>
</dbReference>
<dbReference type="SUPFAM" id="SSF53187">
    <property type="entry name" value="Zn-dependent exopeptidases"/>
    <property type="match status" value="1"/>
</dbReference>
<dbReference type="GO" id="GO:0046872">
    <property type="term" value="F:metal ion binding"/>
    <property type="evidence" value="ECO:0007669"/>
    <property type="project" value="UniProtKB-KW"/>
</dbReference>
<keyword evidence="2" id="KW-0479">Metal-binding</keyword>
<evidence type="ECO:0000259" key="5">
    <source>
        <dbReference type="Pfam" id="PF24827"/>
    </source>
</evidence>
<dbReference type="InterPro" id="IPR053138">
    <property type="entry name" value="N-alpha-Ac-DABA_deacetylase"/>
</dbReference>
<accession>A0A5A7MR51</accession>